<evidence type="ECO:0000256" key="2">
    <source>
        <dbReference type="ARBA" id="ARBA00005695"/>
    </source>
</evidence>
<dbReference type="Gene3D" id="3.90.76.10">
    <property type="entry name" value="Dipeptide-binding Protein, Domain 1"/>
    <property type="match status" value="1"/>
</dbReference>
<dbReference type="PROSITE" id="PS51257">
    <property type="entry name" value="PROKAR_LIPOPROTEIN"/>
    <property type="match status" value="1"/>
</dbReference>
<dbReference type="EMBL" id="NFLJ01000038">
    <property type="protein sequence ID" value="OUQ33096.1"/>
    <property type="molecule type" value="Genomic_DNA"/>
</dbReference>
<dbReference type="Pfam" id="PF00496">
    <property type="entry name" value="SBP_bac_5"/>
    <property type="match status" value="1"/>
</dbReference>
<evidence type="ECO:0000256" key="1">
    <source>
        <dbReference type="ARBA" id="ARBA00004193"/>
    </source>
</evidence>
<dbReference type="InterPro" id="IPR000914">
    <property type="entry name" value="SBP_5_dom"/>
</dbReference>
<dbReference type="Proteomes" id="UP000195305">
    <property type="component" value="Unassembled WGS sequence"/>
</dbReference>
<evidence type="ECO:0000256" key="4">
    <source>
        <dbReference type="ARBA" id="ARBA00022729"/>
    </source>
</evidence>
<dbReference type="GO" id="GO:0015833">
    <property type="term" value="P:peptide transport"/>
    <property type="evidence" value="ECO:0007669"/>
    <property type="project" value="TreeGrafter"/>
</dbReference>
<dbReference type="Gene3D" id="3.40.190.10">
    <property type="entry name" value="Periplasmic binding protein-like II"/>
    <property type="match status" value="1"/>
</dbReference>
<name>A0A1Y4ST65_9FIRM</name>
<evidence type="ECO:0000256" key="3">
    <source>
        <dbReference type="ARBA" id="ARBA00022448"/>
    </source>
</evidence>
<dbReference type="SUPFAM" id="SSF53850">
    <property type="entry name" value="Periplasmic binding protein-like II"/>
    <property type="match status" value="1"/>
</dbReference>
<keyword evidence="8" id="KW-1185">Reference proteome</keyword>
<dbReference type="PIRSF" id="PIRSF002741">
    <property type="entry name" value="MppA"/>
    <property type="match status" value="1"/>
</dbReference>
<dbReference type="GO" id="GO:0043190">
    <property type="term" value="C:ATP-binding cassette (ABC) transporter complex"/>
    <property type="evidence" value="ECO:0007669"/>
    <property type="project" value="InterPro"/>
</dbReference>
<dbReference type="PANTHER" id="PTHR30290:SF10">
    <property type="entry name" value="PERIPLASMIC OLIGOPEPTIDE-BINDING PROTEIN-RELATED"/>
    <property type="match status" value="1"/>
</dbReference>
<dbReference type="InterPro" id="IPR023765">
    <property type="entry name" value="SBP_5_CS"/>
</dbReference>
<feature type="chain" id="PRO_5012260683" evidence="5">
    <location>
        <begin position="26"/>
        <end position="546"/>
    </location>
</feature>
<comment type="subcellular location">
    <subcellularLocation>
        <location evidence="1">Cell membrane</location>
        <topology evidence="1">Lipid-anchor</topology>
    </subcellularLocation>
</comment>
<evidence type="ECO:0000313" key="7">
    <source>
        <dbReference type="EMBL" id="OUQ33096.1"/>
    </source>
</evidence>
<gene>
    <name evidence="7" type="ORF">B5E75_11575</name>
</gene>
<evidence type="ECO:0000313" key="8">
    <source>
        <dbReference type="Proteomes" id="UP000195305"/>
    </source>
</evidence>
<dbReference type="PANTHER" id="PTHR30290">
    <property type="entry name" value="PERIPLASMIC BINDING COMPONENT OF ABC TRANSPORTER"/>
    <property type="match status" value="1"/>
</dbReference>
<accession>A0A1Y4ST65</accession>
<comment type="similarity">
    <text evidence="2">Belongs to the bacterial solute-binding protein 5 family.</text>
</comment>
<protein>
    <submittedName>
        <fullName evidence="7">Peptide ABC transporter substrate-binding protein</fullName>
    </submittedName>
</protein>
<sequence length="546" mass="60871">MKKLKALIVMCLAAAMLVGCGSGTAATDTYVFSSELDIKNLDSSDADDGMSFNAMHACIDGLMGLDEDGNITGAIAESYDVSDDQKTYTFHLRENANWANGDPVTADDFIYAWQRILKNNGNYAYMLGSDAASIKGVDEILAKMDSQQELTDADFENMGVSHPDGDNKTLVVELTKPVSYFDELMTFPCYYPINQKFCEEKGDQYAKSATNVLSNGAFIMTDWQPNKQATFEKNEDYWNADAVKIQNLVMNLVQDPQTAATSFGSGETDFAPINSELVDKYKNDDSYVSFNEGYLFYLEINEKNTDLANNKIRQAISMAIDRDDLANNILKDGSKAAAGFVPRELSVSPSGSDFRDDAGNYDVTTYDLEKAQQLFAEGLKEIGKDSITVRLTYGTDESPMDQMAEYLQNALTKLDGFNVEMVATTKQDRIYNKMKNGDFDIACTRWGPDYGDPTTYLNLLLDGNANNYGKYYSKEYEEIMAKVSTESDTTKRWQYMIDAEKIIMKDLPNIPVFEKGTSALENQKVSGLVHRPVGVPYTFTYVEKAE</sequence>
<dbReference type="GO" id="GO:0030288">
    <property type="term" value="C:outer membrane-bounded periplasmic space"/>
    <property type="evidence" value="ECO:0007669"/>
    <property type="project" value="UniProtKB-ARBA"/>
</dbReference>
<dbReference type="Gene3D" id="3.10.105.10">
    <property type="entry name" value="Dipeptide-binding Protein, Domain 3"/>
    <property type="match status" value="1"/>
</dbReference>
<dbReference type="GO" id="GO:1904680">
    <property type="term" value="F:peptide transmembrane transporter activity"/>
    <property type="evidence" value="ECO:0007669"/>
    <property type="project" value="TreeGrafter"/>
</dbReference>
<evidence type="ECO:0000259" key="6">
    <source>
        <dbReference type="Pfam" id="PF00496"/>
    </source>
</evidence>
<dbReference type="AlphaFoldDB" id="A0A1Y4ST65"/>
<feature type="domain" description="Solute-binding protein family 5" evidence="6">
    <location>
        <begin position="71"/>
        <end position="467"/>
    </location>
</feature>
<dbReference type="FunFam" id="3.10.105.10:FF:000001">
    <property type="entry name" value="Oligopeptide ABC transporter, oligopeptide-binding protein"/>
    <property type="match status" value="1"/>
</dbReference>
<dbReference type="CDD" id="cd08504">
    <property type="entry name" value="PBP2_OppA"/>
    <property type="match status" value="1"/>
</dbReference>
<dbReference type="PROSITE" id="PS01040">
    <property type="entry name" value="SBP_BACTERIAL_5"/>
    <property type="match status" value="1"/>
</dbReference>
<feature type="signal peptide" evidence="5">
    <location>
        <begin position="1"/>
        <end position="25"/>
    </location>
</feature>
<keyword evidence="3" id="KW-0813">Transport</keyword>
<organism evidence="7 8">
    <name type="scientific">Massilimicrobiota timonensis</name>
    <dbReference type="NCBI Taxonomy" id="1776392"/>
    <lineage>
        <taxon>Bacteria</taxon>
        <taxon>Bacillati</taxon>
        <taxon>Bacillota</taxon>
        <taxon>Erysipelotrichia</taxon>
        <taxon>Erysipelotrichales</taxon>
        <taxon>Erysipelotrichaceae</taxon>
        <taxon>Massilimicrobiota</taxon>
    </lineage>
</organism>
<evidence type="ECO:0000256" key="5">
    <source>
        <dbReference type="SAM" id="SignalP"/>
    </source>
</evidence>
<dbReference type="InterPro" id="IPR030678">
    <property type="entry name" value="Peptide/Ni-bd"/>
</dbReference>
<dbReference type="OrthoDB" id="9801912at2"/>
<dbReference type="FunFam" id="3.90.76.10:FF:000001">
    <property type="entry name" value="Oligopeptide ABC transporter substrate-binding protein"/>
    <property type="match status" value="1"/>
</dbReference>
<comment type="caution">
    <text evidence="7">The sequence shown here is derived from an EMBL/GenBank/DDBJ whole genome shotgun (WGS) entry which is preliminary data.</text>
</comment>
<keyword evidence="4 5" id="KW-0732">Signal</keyword>
<reference evidence="7 8" key="1">
    <citation type="journal article" date="2018" name="BMC Genomics">
        <title>Whole genome sequencing and function prediction of 133 gut anaerobes isolated from chicken caecum in pure cultures.</title>
        <authorList>
            <person name="Medvecky M."/>
            <person name="Cejkova D."/>
            <person name="Polansky O."/>
            <person name="Karasova D."/>
            <person name="Kubasova T."/>
            <person name="Cizek A."/>
            <person name="Rychlik I."/>
        </authorList>
    </citation>
    <scope>NUCLEOTIDE SEQUENCE [LARGE SCALE GENOMIC DNA]</scope>
    <source>
        <strain evidence="7 8">An13</strain>
    </source>
</reference>
<dbReference type="RefSeq" id="WP_087359395.1">
    <property type="nucleotide sequence ID" value="NZ_NFLJ01000038.1"/>
</dbReference>
<dbReference type="InterPro" id="IPR039424">
    <property type="entry name" value="SBP_5"/>
</dbReference>
<proteinExistence type="inferred from homology"/>